<evidence type="ECO:0000313" key="2">
    <source>
        <dbReference type="EMBL" id="SCB11494.1"/>
    </source>
</evidence>
<dbReference type="OrthoDB" id="9255991at2"/>
<protein>
    <recommendedName>
        <fullName evidence="5">Lipocalin-like domain-containing protein</fullName>
    </recommendedName>
</protein>
<dbReference type="RefSeq" id="WP_036003531.1">
    <property type="nucleotide sequence ID" value="NZ_CP104173.1"/>
</dbReference>
<dbReference type="EMBL" id="FMAE01000001">
    <property type="protein sequence ID" value="SCB11494.1"/>
    <property type="molecule type" value="Genomic_DNA"/>
</dbReference>
<reference evidence="2 4" key="2">
    <citation type="submission" date="2016-08" db="EMBL/GenBank/DDBJ databases">
        <authorList>
            <person name="Seilhamer J.J."/>
        </authorList>
    </citation>
    <scope>NUCLEOTIDE SEQUENCE [LARGE SCALE GENOMIC DNA]</scope>
    <source>
        <strain evidence="2 4">CCBAU 10071</strain>
    </source>
</reference>
<gene>
    <name evidence="1" type="ORF">AOQ72_13890</name>
    <name evidence="2" type="ORF">GA0061099_1001696</name>
</gene>
<sequence>MTLVGAWLVDETDELALARLGNVLLEFDESGGLRYTIREHDKRQIINLRYRVEGSTIVTDQPSAPQVERTQFSFAEDGVLTLAFGGIPYRFVRAPGS</sequence>
<accession>A0A0R3CWT7</accession>
<name>A0A0R3CWT7_9BRAD</name>
<evidence type="ECO:0008006" key="5">
    <source>
        <dbReference type="Google" id="ProtNLM"/>
    </source>
</evidence>
<dbReference type="GeneID" id="93175621"/>
<dbReference type="Proteomes" id="UP000051380">
    <property type="component" value="Unassembled WGS sequence"/>
</dbReference>
<evidence type="ECO:0000313" key="3">
    <source>
        <dbReference type="Proteomes" id="UP000051380"/>
    </source>
</evidence>
<dbReference type="STRING" id="108015.GA0061099_1001696"/>
<proteinExistence type="predicted"/>
<reference evidence="1 3" key="1">
    <citation type="submission" date="2015-09" db="EMBL/GenBank/DDBJ databases">
        <title>Draft Genome Sequence of the Strain BR 3267 (Bradyrhizobium yuanmingense) recommended as inoculant for cowpea in Brazil.</title>
        <authorList>
            <person name="Simoes-Araujo J.L."/>
            <person name="Zilli J.E."/>
        </authorList>
    </citation>
    <scope>NUCLEOTIDE SEQUENCE [LARGE SCALE GENOMIC DNA]</scope>
    <source>
        <strain evidence="1 3">BR3267</strain>
    </source>
</reference>
<dbReference type="EMBL" id="LJYF01000012">
    <property type="protein sequence ID" value="KRP99585.1"/>
    <property type="molecule type" value="Genomic_DNA"/>
</dbReference>
<organism evidence="1 3">
    <name type="scientific">Bradyrhizobium yuanmingense</name>
    <dbReference type="NCBI Taxonomy" id="108015"/>
    <lineage>
        <taxon>Bacteria</taxon>
        <taxon>Pseudomonadati</taxon>
        <taxon>Pseudomonadota</taxon>
        <taxon>Alphaproteobacteria</taxon>
        <taxon>Hyphomicrobiales</taxon>
        <taxon>Nitrobacteraceae</taxon>
        <taxon>Bradyrhizobium</taxon>
    </lineage>
</organism>
<dbReference type="AlphaFoldDB" id="A0A0R3CWT7"/>
<evidence type="ECO:0000313" key="4">
    <source>
        <dbReference type="Proteomes" id="UP000183174"/>
    </source>
</evidence>
<evidence type="ECO:0000313" key="1">
    <source>
        <dbReference type="EMBL" id="KRP99585.1"/>
    </source>
</evidence>
<dbReference type="Proteomes" id="UP000183174">
    <property type="component" value="Unassembled WGS sequence"/>
</dbReference>